<dbReference type="EMBL" id="JAAEDK010000031">
    <property type="protein sequence ID" value="MBR0660476.1"/>
    <property type="molecule type" value="Genomic_DNA"/>
</dbReference>
<protein>
    <submittedName>
        <fullName evidence="2">Endonuclease/exonuclease/phosphatase family protein</fullName>
    </submittedName>
</protein>
<dbReference type="GO" id="GO:0004519">
    <property type="term" value="F:endonuclease activity"/>
    <property type="evidence" value="ECO:0007669"/>
    <property type="project" value="UniProtKB-KW"/>
</dbReference>
<accession>A0A9X9WJG6</accession>
<dbReference type="AlphaFoldDB" id="A0A9X9WJG6"/>
<dbReference type="Proteomes" id="UP000746741">
    <property type="component" value="Unassembled WGS sequence"/>
</dbReference>
<dbReference type="Proteomes" id="UP001138708">
    <property type="component" value="Unassembled WGS sequence"/>
</dbReference>
<evidence type="ECO:0000313" key="2">
    <source>
        <dbReference type="EMBL" id="MBR0660476.1"/>
    </source>
</evidence>
<proteinExistence type="predicted"/>
<dbReference type="Gene3D" id="3.60.10.10">
    <property type="entry name" value="Endonuclease/exonuclease/phosphatase"/>
    <property type="match status" value="1"/>
</dbReference>
<dbReference type="EMBL" id="JAAVUP010000004">
    <property type="protein sequence ID" value="NKE18244.1"/>
    <property type="molecule type" value="Genomic_DNA"/>
</dbReference>
<dbReference type="InterPro" id="IPR005135">
    <property type="entry name" value="Endo/exonuclease/phosphatase"/>
</dbReference>
<evidence type="ECO:0000313" key="5">
    <source>
        <dbReference type="Proteomes" id="UP001138708"/>
    </source>
</evidence>
<feature type="domain" description="Endonuclease/exonuclease/phosphatase" evidence="1">
    <location>
        <begin position="9"/>
        <end position="229"/>
    </location>
</feature>
<keyword evidence="4" id="KW-1185">Reference proteome</keyword>
<evidence type="ECO:0000313" key="4">
    <source>
        <dbReference type="Proteomes" id="UP000746741"/>
    </source>
</evidence>
<reference evidence="2" key="3">
    <citation type="journal article" date="2021" name="Syst. Appl. Microbiol.">
        <title>Roseomonas hellenica sp. nov., isolated from roots of wild-growing Alkanna tinctoria.</title>
        <authorList>
            <person name="Rat A."/>
            <person name="Naranjo H.D."/>
            <person name="Lebbe L."/>
            <person name="Cnockaert M."/>
            <person name="Krigas N."/>
            <person name="Grigoriadou K."/>
            <person name="Maloupa E."/>
            <person name="Willems A."/>
        </authorList>
    </citation>
    <scope>NUCLEOTIDE SEQUENCE</scope>
    <source>
        <strain evidence="2">LMG 31161</strain>
    </source>
</reference>
<gene>
    <name evidence="3" type="ORF">GWK15_14925</name>
    <name evidence="2" type="ORF">GXW75_14545</name>
</gene>
<dbReference type="SUPFAM" id="SSF56219">
    <property type="entry name" value="DNase I-like"/>
    <property type="match status" value="1"/>
</dbReference>
<reference evidence="2" key="1">
    <citation type="submission" date="2020-01" db="EMBL/GenBank/DDBJ databases">
        <authorList>
            <person name="Rat A."/>
        </authorList>
    </citation>
    <scope>NUCLEOTIDE SEQUENCE</scope>
    <source>
        <strain evidence="2">LMG 31161</strain>
    </source>
</reference>
<organism evidence="2 5">
    <name type="scientific">Neoroseomonas oryzicola</name>
    <dbReference type="NCBI Taxonomy" id="535904"/>
    <lineage>
        <taxon>Bacteria</taxon>
        <taxon>Pseudomonadati</taxon>
        <taxon>Pseudomonadota</taxon>
        <taxon>Alphaproteobacteria</taxon>
        <taxon>Acetobacterales</taxon>
        <taxon>Acetobacteraceae</taxon>
        <taxon>Neoroseomonas</taxon>
    </lineage>
</organism>
<keyword evidence="2" id="KW-0540">Nuclease</keyword>
<reference evidence="3 4" key="2">
    <citation type="submission" date="2020-02" db="EMBL/GenBank/DDBJ databases">
        <authorList>
            <person name="Sun Q."/>
            <person name="Inoue M."/>
        </authorList>
    </citation>
    <scope>NUCLEOTIDE SEQUENCE [LARGE SCALE GENOMIC DNA]</scope>
    <source>
        <strain evidence="3 4">KCTC 22478</strain>
    </source>
</reference>
<evidence type="ECO:0000313" key="3">
    <source>
        <dbReference type="EMBL" id="NKE18244.1"/>
    </source>
</evidence>
<name>A0A9X9WJG6_9PROT</name>
<dbReference type="RefSeq" id="WP_168042156.1">
    <property type="nucleotide sequence ID" value="NZ_JAAEDK010000031.1"/>
</dbReference>
<comment type="caution">
    <text evidence="2">The sequence shown here is derived from an EMBL/GenBank/DDBJ whole genome shotgun (WGS) entry which is preliminary data.</text>
</comment>
<dbReference type="InterPro" id="IPR036691">
    <property type="entry name" value="Endo/exonu/phosph_ase_sf"/>
</dbReference>
<keyword evidence="2" id="KW-0255">Endonuclease</keyword>
<dbReference type="Pfam" id="PF03372">
    <property type="entry name" value="Exo_endo_phos"/>
    <property type="match status" value="1"/>
</dbReference>
<sequence>MTALSIVLWNIEFRDRHSRDGRELRARIEECEPDLVCITEGHPDFLDLPHTAVASANYGYPNGDGRLKVMLWSRAPWRNIDAVGDHELPPGRYVSATTETRAGTIRVHGICIPWAQAHVRSGRRDRRPWDEHRQFVAGLGRMLRSEDPSRATLVLGDYNQRLPRRYTPVEVHRELQAAFPSSLRCATEGAIEPLRKASIDHLHHSLDLEVAFVRSLSNVGPSGRPLSDHFGLHIQLRRAGSR</sequence>
<keyword evidence="2" id="KW-0378">Hydrolase</keyword>
<evidence type="ECO:0000259" key="1">
    <source>
        <dbReference type="Pfam" id="PF03372"/>
    </source>
</evidence>